<organism evidence="5 6">
    <name type="scientific">Chaetomium fimeti</name>
    <dbReference type="NCBI Taxonomy" id="1854472"/>
    <lineage>
        <taxon>Eukaryota</taxon>
        <taxon>Fungi</taxon>
        <taxon>Dikarya</taxon>
        <taxon>Ascomycota</taxon>
        <taxon>Pezizomycotina</taxon>
        <taxon>Sordariomycetes</taxon>
        <taxon>Sordariomycetidae</taxon>
        <taxon>Sordariales</taxon>
        <taxon>Chaetomiaceae</taxon>
        <taxon>Chaetomium</taxon>
    </lineage>
</organism>
<dbReference type="GO" id="GO:0000976">
    <property type="term" value="F:transcription cis-regulatory region binding"/>
    <property type="evidence" value="ECO:0007669"/>
    <property type="project" value="InterPro"/>
</dbReference>
<feature type="compositionally biased region" description="Pro residues" evidence="3">
    <location>
        <begin position="259"/>
        <end position="268"/>
    </location>
</feature>
<dbReference type="EMBL" id="JAUEPN010000002">
    <property type="protein sequence ID" value="KAK3298934.1"/>
    <property type="molecule type" value="Genomic_DNA"/>
</dbReference>
<sequence length="363" mass="39533">MDVFRFFRPSGEPKEDRAGKRRAQVRRAQQTYRLRKDQYTKSLENEVSRLRAVETDLLHETRHLHDTIQTLGNLLADRGVDVNLHVPTAPASDGRQTWPNTPLAGNHLLTEQPQGPQGAQLGAPRVLPADDASSFWPEFWQDPRSVNGSVVSPEYQTPSPNGRQVVAIPAVPNHHKPQHDDTDTTTTMGMEFVLALEAPCLPHLHGDPSNPSQPCGHALTVSSQLLAISPAAATHPGHGHGHGHGPHPQSSWPDLSSSPPSPPSPPSPKTMHDACAKTPASILDRLLTLSAGLDVAADEVTPVRAWHRVRGLPGFEGLGREGVRVLMGKLGAVVKCHGFGAVVKEAVFENLLREVFTERRKRI</sequence>
<feature type="region of interest" description="Disordered" evidence="3">
    <location>
        <begin position="1"/>
        <end position="27"/>
    </location>
</feature>
<comment type="subcellular location">
    <subcellularLocation>
        <location evidence="1">Nucleus</location>
    </subcellularLocation>
</comment>
<reference evidence="5" key="1">
    <citation type="journal article" date="2023" name="Mol. Phylogenet. Evol.">
        <title>Genome-scale phylogeny and comparative genomics of the fungal order Sordariales.</title>
        <authorList>
            <person name="Hensen N."/>
            <person name="Bonometti L."/>
            <person name="Westerberg I."/>
            <person name="Brannstrom I.O."/>
            <person name="Guillou S."/>
            <person name="Cros-Aarteil S."/>
            <person name="Calhoun S."/>
            <person name="Haridas S."/>
            <person name="Kuo A."/>
            <person name="Mondo S."/>
            <person name="Pangilinan J."/>
            <person name="Riley R."/>
            <person name="LaButti K."/>
            <person name="Andreopoulos B."/>
            <person name="Lipzen A."/>
            <person name="Chen C."/>
            <person name="Yan M."/>
            <person name="Daum C."/>
            <person name="Ng V."/>
            <person name="Clum A."/>
            <person name="Steindorff A."/>
            <person name="Ohm R.A."/>
            <person name="Martin F."/>
            <person name="Silar P."/>
            <person name="Natvig D.O."/>
            <person name="Lalanne C."/>
            <person name="Gautier V."/>
            <person name="Ament-Velasquez S.L."/>
            <person name="Kruys A."/>
            <person name="Hutchinson M.I."/>
            <person name="Powell A.J."/>
            <person name="Barry K."/>
            <person name="Miller A.N."/>
            <person name="Grigoriev I.V."/>
            <person name="Debuchy R."/>
            <person name="Gladieux P."/>
            <person name="Hiltunen Thoren M."/>
            <person name="Johannesson H."/>
        </authorList>
    </citation>
    <scope>NUCLEOTIDE SEQUENCE</scope>
    <source>
        <strain evidence="5">CBS 168.71</strain>
    </source>
</reference>
<dbReference type="Pfam" id="PF00170">
    <property type="entry name" value="bZIP_1"/>
    <property type="match status" value="1"/>
</dbReference>
<proteinExistence type="predicted"/>
<protein>
    <recommendedName>
        <fullName evidence="4">BZIP domain-containing protein</fullName>
    </recommendedName>
</protein>
<comment type="caution">
    <text evidence="5">The sequence shown here is derived from an EMBL/GenBank/DDBJ whole genome shotgun (WGS) entry which is preliminary data.</text>
</comment>
<dbReference type="Proteomes" id="UP001278766">
    <property type="component" value="Unassembled WGS sequence"/>
</dbReference>
<feature type="region of interest" description="Disordered" evidence="3">
    <location>
        <begin position="232"/>
        <end position="274"/>
    </location>
</feature>
<evidence type="ECO:0000256" key="2">
    <source>
        <dbReference type="ARBA" id="ARBA00023242"/>
    </source>
</evidence>
<gene>
    <name evidence="5" type="ORF">B0H64DRAFT_85858</name>
</gene>
<evidence type="ECO:0000256" key="1">
    <source>
        <dbReference type="ARBA" id="ARBA00004123"/>
    </source>
</evidence>
<evidence type="ECO:0000313" key="5">
    <source>
        <dbReference type="EMBL" id="KAK3298934.1"/>
    </source>
</evidence>
<dbReference type="RefSeq" id="XP_062662448.1">
    <property type="nucleotide sequence ID" value="XM_062808892.1"/>
</dbReference>
<dbReference type="SMART" id="SM00338">
    <property type="entry name" value="BRLZ"/>
    <property type="match status" value="1"/>
</dbReference>
<evidence type="ECO:0000256" key="3">
    <source>
        <dbReference type="SAM" id="MobiDB-lite"/>
    </source>
</evidence>
<dbReference type="PANTHER" id="PTHR40621">
    <property type="entry name" value="TRANSCRIPTION FACTOR KAPC-RELATED"/>
    <property type="match status" value="1"/>
</dbReference>
<keyword evidence="6" id="KW-1185">Reference proteome</keyword>
<dbReference type="GO" id="GO:0090575">
    <property type="term" value="C:RNA polymerase II transcription regulator complex"/>
    <property type="evidence" value="ECO:0007669"/>
    <property type="project" value="TreeGrafter"/>
</dbReference>
<dbReference type="PANTHER" id="PTHR40621:SF6">
    <property type="entry name" value="AP-1-LIKE TRANSCRIPTION FACTOR YAP1-RELATED"/>
    <property type="match status" value="1"/>
</dbReference>
<dbReference type="AlphaFoldDB" id="A0AAE0HMI4"/>
<keyword evidence="2" id="KW-0539">Nucleus</keyword>
<feature type="compositionally biased region" description="Low complexity" evidence="3">
    <location>
        <begin position="246"/>
        <end position="258"/>
    </location>
</feature>
<reference evidence="5" key="2">
    <citation type="submission" date="2023-06" db="EMBL/GenBank/DDBJ databases">
        <authorList>
            <consortium name="Lawrence Berkeley National Laboratory"/>
            <person name="Haridas S."/>
            <person name="Hensen N."/>
            <person name="Bonometti L."/>
            <person name="Westerberg I."/>
            <person name="Brannstrom I.O."/>
            <person name="Guillou S."/>
            <person name="Cros-Aarteil S."/>
            <person name="Calhoun S."/>
            <person name="Kuo A."/>
            <person name="Mondo S."/>
            <person name="Pangilinan J."/>
            <person name="Riley R."/>
            <person name="Labutti K."/>
            <person name="Andreopoulos B."/>
            <person name="Lipzen A."/>
            <person name="Chen C."/>
            <person name="Yanf M."/>
            <person name="Daum C."/>
            <person name="Ng V."/>
            <person name="Clum A."/>
            <person name="Steindorff A."/>
            <person name="Ohm R."/>
            <person name="Martin F."/>
            <person name="Silar P."/>
            <person name="Natvig D."/>
            <person name="Lalanne C."/>
            <person name="Gautier V."/>
            <person name="Ament-Velasquez S.L."/>
            <person name="Kruys A."/>
            <person name="Hutchinson M.I."/>
            <person name="Powell A.J."/>
            <person name="Barry K."/>
            <person name="Miller A.N."/>
            <person name="Grigoriev I.V."/>
            <person name="Debuchy R."/>
            <person name="Gladieux P."/>
            <person name="Thoren M.H."/>
            <person name="Johannesson H."/>
        </authorList>
    </citation>
    <scope>NUCLEOTIDE SEQUENCE</scope>
    <source>
        <strain evidence="5">CBS 168.71</strain>
    </source>
</reference>
<dbReference type="GO" id="GO:0001228">
    <property type="term" value="F:DNA-binding transcription activator activity, RNA polymerase II-specific"/>
    <property type="evidence" value="ECO:0007669"/>
    <property type="project" value="TreeGrafter"/>
</dbReference>
<dbReference type="InterPro" id="IPR050936">
    <property type="entry name" value="AP-1-like"/>
</dbReference>
<dbReference type="GeneID" id="87845840"/>
<dbReference type="CDD" id="cd14688">
    <property type="entry name" value="bZIP_YAP"/>
    <property type="match status" value="1"/>
</dbReference>
<feature type="domain" description="BZIP" evidence="4">
    <location>
        <begin position="13"/>
        <end position="77"/>
    </location>
</feature>
<dbReference type="InterPro" id="IPR004827">
    <property type="entry name" value="bZIP"/>
</dbReference>
<name>A0AAE0HMI4_9PEZI</name>
<evidence type="ECO:0000259" key="4">
    <source>
        <dbReference type="SMART" id="SM00338"/>
    </source>
</evidence>
<evidence type="ECO:0000313" key="6">
    <source>
        <dbReference type="Proteomes" id="UP001278766"/>
    </source>
</evidence>
<accession>A0AAE0HMI4</accession>
<dbReference type="SUPFAM" id="SSF57959">
    <property type="entry name" value="Leucine zipper domain"/>
    <property type="match status" value="1"/>
</dbReference>
<dbReference type="InterPro" id="IPR046347">
    <property type="entry name" value="bZIP_sf"/>
</dbReference>
<dbReference type="Gene3D" id="1.20.5.170">
    <property type="match status" value="1"/>
</dbReference>